<dbReference type="STRING" id="1637975.AN957_09195"/>
<comment type="caution">
    <text evidence="3">The sequence shown here is derived from an EMBL/GenBank/DDBJ whole genome shotgun (WGS) entry which is preliminary data.</text>
</comment>
<dbReference type="InterPro" id="IPR017937">
    <property type="entry name" value="Thioredoxin_CS"/>
</dbReference>
<dbReference type="InterPro" id="IPR000866">
    <property type="entry name" value="AhpC/TSA"/>
</dbReference>
<accession>A0A0Q3SGY6</accession>
<dbReference type="InterPro" id="IPR013766">
    <property type="entry name" value="Thioredoxin_domain"/>
</dbReference>
<dbReference type="GO" id="GO:0016209">
    <property type="term" value="F:antioxidant activity"/>
    <property type="evidence" value="ECO:0007669"/>
    <property type="project" value="InterPro"/>
</dbReference>
<dbReference type="RefSeq" id="WP_056683595.1">
    <property type="nucleotide sequence ID" value="NZ_LJIX01000006.1"/>
</dbReference>
<evidence type="ECO:0000313" key="4">
    <source>
        <dbReference type="Proteomes" id="UP000050996"/>
    </source>
</evidence>
<dbReference type="Proteomes" id="UP000050996">
    <property type="component" value="Unassembled WGS sequence"/>
</dbReference>
<dbReference type="EMBL" id="LJIX01000006">
    <property type="protein sequence ID" value="KQL18732.1"/>
    <property type="molecule type" value="Genomic_DNA"/>
</dbReference>
<dbReference type="InterPro" id="IPR036249">
    <property type="entry name" value="Thioredoxin-like_sf"/>
</dbReference>
<dbReference type="GO" id="GO:0016491">
    <property type="term" value="F:oxidoreductase activity"/>
    <property type="evidence" value="ECO:0007669"/>
    <property type="project" value="InterPro"/>
</dbReference>
<dbReference type="Pfam" id="PF00578">
    <property type="entry name" value="AhpC-TSA"/>
    <property type="match status" value="1"/>
</dbReference>
<organism evidence="3 4">
    <name type="scientific">Cytobacillus solani</name>
    <dbReference type="NCBI Taxonomy" id="1637975"/>
    <lineage>
        <taxon>Bacteria</taxon>
        <taxon>Bacillati</taxon>
        <taxon>Bacillota</taxon>
        <taxon>Bacilli</taxon>
        <taxon>Bacillales</taxon>
        <taxon>Bacillaceae</taxon>
        <taxon>Cytobacillus</taxon>
    </lineage>
</organism>
<feature type="domain" description="Thioredoxin" evidence="2">
    <location>
        <begin position="54"/>
        <end position="194"/>
    </location>
</feature>
<dbReference type="PROSITE" id="PS00194">
    <property type="entry name" value="THIOREDOXIN_1"/>
    <property type="match status" value="1"/>
</dbReference>
<dbReference type="PATRIC" id="fig|1637975.4.peg.1601"/>
<evidence type="ECO:0000313" key="3">
    <source>
        <dbReference type="EMBL" id="KQL18732.1"/>
    </source>
</evidence>
<gene>
    <name evidence="3" type="ORF">AN957_09195</name>
</gene>
<dbReference type="PROSITE" id="PS51352">
    <property type="entry name" value="THIOREDOXIN_2"/>
    <property type="match status" value="1"/>
</dbReference>
<name>A0A0Q3SGY6_9BACI</name>
<evidence type="ECO:0000259" key="2">
    <source>
        <dbReference type="PROSITE" id="PS51352"/>
    </source>
</evidence>
<dbReference type="SUPFAM" id="SSF52833">
    <property type="entry name" value="Thioredoxin-like"/>
    <property type="match status" value="1"/>
</dbReference>
<dbReference type="Gene3D" id="3.40.30.10">
    <property type="entry name" value="Glutaredoxin"/>
    <property type="match status" value="1"/>
</dbReference>
<dbReference type="CDD" id="cd02966">
    <property type="entry name" value="TlpA_like_family"/>
    <property type="match status" value="1"/>
</dbReference>
<sequence>MSKNLLSIAILILAMGIVFVNVWKPSQADGEKDLPKEEAFRGSEEIPGASFSKVKEGRPAPDFELTTLDGETIKLSDYKGKKVILNFWATWCPPCKAEMPHMQNFYEENNNKGIEVLTVNLTNIDKGEENIKTFVKEYGLTFPIPLDENGLIGPQYQAFTIPTSYIIDSNGMITKKIVGPMDEAMMKNLTNNIK</sequence>
<keyword evidence="1" id="KW-1015">Disulfide bond</keyword>
<reference evidence="3 4" key="1">
    <citation type="submission" date="2015-09" db="EMBL/GenBank/DDBJ databases">
        <title>Genome sequencing project for genomic taxonomy and phylogenomics of Bacillus-like bacteria.</title>
        <authorList>
            <person name="Liu B."/>
            <person name="Wang J."/>
            <person name="Zhu Y."/>
            <person name="Liu G."/>
            <person name="Chen Q."/>
            <person name="Chen Z."/>
            <person name="Lan J."/>
            <person name="Che J."/>
            <person name="Ge C."/>
            <person name="Shi H."/>
            <person name="Pan Z."/>
            <person name="Liu X."/>
        </authorList>
    </citation>
    <scope>NUCLEOTIDE SEQUENCE [LARGE SCALE GENOMIC DNA]</scope>
    <source>
        <strain evidence="3 4">FJAT-18043</strain>
    </source>
</reference>
<protein>
    <recommendedName>
        <fullName evidence="2">Thioredoxin domain-containing protein</fullName>
    </recommendedName>
</protein>
<keyword evidence="4" id="KW-1185">Reference proteome</keyword>
<dbReference type="InterPro" id="IPR050553">
    <property type="entry name" value="Thioredoxin_ResA/DsbE_sf"/>
</dbReference>
<dbReference type="PANTHER" id="PTHR42852:SF13">
    <property type="entry name" value="PROTEIN DIPZ"/>
    <property type="match status" value="1"/>
</dbReference>
<dbReference type="AlphaFoldDB" id="A0A0Q3SGY6"/>
<dbReference type="PANTHER" id="PTHR42852">
    <property type="entry name" value="THIOL:DISULFIDE INTERCHANGE PROTEIN DSBE"/>
    <property type="match status" value="1"/>
</dbReference>
<proteinExistence type="predicted"/>
<evidence type="ECO:0000256" key="1">
    <source>
        <dbReference type="ARBA" id="ARBA00023157"/>
    </source>
</evidence>